<dbReference type="Gene3D" id="6.10.10.10">
    <property type="entry name" value="Flagellar export chaperone, C-terminal domain"/>
    <property type="match status" value="1"/>
</dbReference>
<reference evidence="5 6" key="1">
    <citation type="submission" date="2024-11" db="EMBL/GenBank/DDBJ databases">
        <authorList>
            <person name="Heng Y.C."/>
            <person name="Lim A.C.H."/>
            <person name="Lee J.K.Y."/>
            <person name="Kittelmann S."/>
        </authorList>
    </citation>
    <scope>NUCLEOTIDE SEQUENCE [LARGE SCALE GENOMIC DNA]</scope>
    <source>
        <strain evidence="5 6">WILCCON 0114</strain>
    </source>
</reference>
<protein>
    <submittedName>
        <fullName evidence="5">Flagellin</fullName>
    </submittedName>
</protein>
<sequence>ISAELGTLADEIDHISKQTNFNGVNLLSGDGTSTSLLSFQIGSTSDDFNTLALSLGSIEMNAKSLSVDSTSITVGNNTAAKNAMSLIQNAIDKVSTSRSYIGALQNRLTHTMNNLSTEEQNLNTANSNITDVDMAKEMMNYSKENVLQQAAQSMLAQANQNPQQVLKLLQ</sequence>
<keyword evidence="5" id="KW-0282">Flagellum</keyword>
<dbReference type="InterPro" id="IPR001492">
    <property type="entry name" value="Flagellin"/>
</dbReference>
<dbReference type="PANTHER" id="PTHR42792">
    <property type="entry name" value="FLAGELLIN"/>
    <property type="match status" value="1"/>
</dbReference>
<evidence type="ECO:0000259" key="4">
    <source>
        <dbReference type="Pfam" id="PF00700"/>
    </source>
</evidence>
<keyword evidence="6" id="KW-1185">Reference proteome</keyword>
<evidence type="ECO:0000313" key="5">
    <source>
        <dbReference type="EMBL" id="MFL0251678.1"/>
    </source>
</evidence>
<dbReference type="SUPFAM" id="SSF64518">
    <property type="entry name" value="Phase 1 flagellin"/>
    <property type="match status" value="1"/>
</dbReference>
<dbReference type="PANTHER" id="PTHR42792:SF2">
    <property type="entry name" value="FLAGELLIN"/>
    <property type="match status" value="1"/>
</dbReference>
<dbReference type="Proteomes" id="UP001623592">
    <property type="component" value="Unassembled WGS sequence"/>
</dbReference>
<dbReference type="Gene3D" id="1.20.1330.10">
    <property type="entry name" value="f41 fragment of flagellin, N-terminal domain"/>
    <property type="match status" value="1"/>
</dbReference>
<evidence type="ECO:0000256" key="3">
    <source>
        <dbReference type="ARBA" id="ARBA00023143"/>
    </source>
</evidence>
<comment type="similarity">
    <text evidence="2">Belongs to the bacterial flagellin family.</text>
</comment>
<dbReference type="Pfam" id="PF00700">
    <property type="entry name" value="Flagellin_C"/>
    <property type="match status" value="1"/>
</dbReference>
<feature type="non-terminal residue" evidence="5">
    <location>
        <position position="1"/>
    </location>
</feature>
<evidence type="ECO:0000313" key="6">
    <source>
        <dbReference type="Proteomes" id="UP001623592"/>
    </source>
</evidence>
<dbReference type="EMBL" id="JBJIAA010000011">
    <property type="protein sequence ID" value="MFL0251678.1"/>
    <property type="molecule type" value="Genomic_DNA"/>
</dbReference>
<keyword evidence="5" id="KW-0969">Cilium</keyword>
<dbReference type="InterPro" id="IPR042187">
    <property type="entry name" value="Flagellin_C_sub2"/>
</dbReference>
<proteinExistence type="inferred from homology"/>
<organism evidence="5 6">
    <name type="scientific">Clostridium neuense</name>
    <dbReference type="NCBI Taxonomy" id="1728934"/>
    <lineage>
        <taxon>Bacteria</taxon>
        <taxon>Bacillati</taxon>
        <taxon>Bacillota</taxon>
        <taxon>Clostridia</taxon>
        <taxon>Eubacteriales</taxon>
        <taxon>Clostridiaceae</taxon>
        <taxon>Clostridium</taxon>
    </lineage>
</organism>
<evidence type="ECO:0000256" key="2">
    <source>
        <dbReference type="ARBA" id="ARBA00005709"/>
    </source>
</evidence>
<accession>A0ABW8TJM1</accession>
<dbReference type="InterPro" id="IPR046358">
    <property type="entry name" value="Flagellin_C"/>
</dbReference>
<dbReference type="RefSeq" id="WP_406788326.1">
    <property type="nucleotide sequence ID" value="NZ_JBJIAA010000011.1"/>
</dbReference>
<gene>
    <name evidence="5" type="ORF">ACJDT4_14745</name>
</gene>
<name>A0ABW8TJM1_9CLOT</name>
<evidence type="ECO:0000256" key="1">
    <source>
        <dbReference type="ARBA" id="ARBA00004365"/>
    </source>
</evidence>
<feature type="domain" description="Flagellin C-terminal" evidence="4">
    <location>
        <begin position="85"/>
        <end position="169"/>
    </location>
</feature>
<comment type="subcellular location">
    <subcellularLocation>
        <location evidence="1">Bacterial flagellum</location>
    </subcellularLocation>
</comment>
<comment type="caution">
    <text evidence="5">The sequence shown here is derived from an EMBL/GenBank/DDBJ whole genome shotgun (WGS) entry which is preliminary data.</text>
</comment>
<keyword evidence="5" id="KW-0966">Cell projection</keyword>
<keyword evidence="3" id="KW-0975">Bacterial flagellum</keyword>